<evidence type="ECO:0000256" key="4">
    <source>
        <dbReference type="ARBA" id="ARBA00023136"/>
    </source>
</evidence>
<evidence type="ECO:0000256" key="2">
    <source>
        <dbReference type="ARBA" id="ARBA00022692"/>
    </source>
</evidence>
<comment type="subcellular location">
    <subcellularLocation>
        <location evidence="1">Membrane</location>
        <topology evidence="1">Multi-pass membrane protein</topology>
    </subcellularLocation>
</comment>
<keyword evidence="3 5" id="KW-1133">Transmembrane helix</keyword>
<dbReference type="InterPro" id="IPR033118">
    <property type="entry name" value="EXPERA"/>
</dbReference>
<protein>
    <submittedName>
        <fullName evidence="9">Putative EXPERA domain-containing protein</fullName>
    </submittedName>
</protein>
<feature type="transmembrane region" description="Helical" evidence="7">
    <location>
        <begin position="55"/>
        <end position="78"/>
    </location>
</feature>
<dbReference type="PANTHER" id="PTHR31204:SF1">
    <property type="entry name" value="SIGMA INTRACELLULAR RECEPTOR 2"/>
    <property type="match status" value="1"/>
</dbReference>
<evidence type="ECO:0000313" key="10">
    <source>
        <dbReference type="Proteomes" id="UP000238479"/>
    </source>
</evidence>
<dbReference type="Gramene" id="PRQ52828">
    <property type="protein sequence ID" value="PRQ52828"/>
    <property type="gene ID" value="RchiOBHm_Chr2g0159721"/>
</dbReference>
<dbReference type="AlphaFoldDB" id="A0A2P6S2B5"/>
<evidence type="ECO:0000256" key="1">
    <source>
        <dbReference type="ARBA" id="ARBA00004141"/>
    </source>
</evidence>
<dbReference type="Pfam" id="PF05241">
    <property type="entry name" value="EBP"/>
    <property type="match status" value="1"/>
</dbReference>
<evidence type="ECO:0000259" key="8">
    <source>
        <dbReference type="PROSITE" id="PS51751"/>
    </source>
</evidence>
<gene>
    <name evidence="9" type="ORF">RchiOBHm_Chr2g0159721</name>
</gene>
<sequence length="219" mass="24959">MKSIKPNDSRRNCETRLPRRISSPSSRTQFHRTPQEKHRRPYKKRNYLHTLQMGALLKLVDAVLFVFFVVIAVAAPLIDAQTCLPESLFPSVLVELKNWYAREYGDYLMTQKPHFIVGIVWLELLFQWPLALANLYGILASKSWFSTTCLIYGVSVFTSMVTILSELIQSGKASDKLLFMYFPFLGLGVLAILRGLLTPSRTSSSMIGKRPMLGRKKKA</sequence>
<feature type="transmembrane region" description="Helical" evidence="7">
    <location>
        <begin position="144"/>
        <end position="165"/>
    </location>
</feature>
<dbReference type="PROSITE" id="PS51751">
    <property type="entry name" value="EXPERA"/>
    <property type="match status" value="1"/>
</dbReference>
<keyword evidence="2 5" id="KW-0812">Transmembrane</keyword>
<dbReference type="GO" id="GO:0016020">
    <property type="term" value="C:membrane"/>
    <property type="evidence" value="ECO:0007669"/>
    <property type="project" value="UniProtKB-SubCell"/>
</dbReference>
<dbReference type="InterPro" id="IPR051987">
    <property type="entry name" value="Sigma-2_receptor-like"/>
</dbReference>
<organism evidence="9 10">
    <name type="scientific">Rosa chinensis</name>
    <name type="common">China rose</name>
    <dbReference type="NCBI Taxonomy" id="74649"/>
    <lineage>
        <taxon>Eukaryota</taxon>
        <taxon>Viridiplantae</taxon>
        <taxon>Streptophyta</taxon>
        <taxon>Embryophyta</taxon>
        <taxon>Tracheophyta</taxon>
        <taxon>Spermatophyta</taxon>
        <taxon>Magnoliopsida</taxon>
        <taxon>eudicotyledons</taxon>
        <taxon>Gunneridae</taxon>
        <taxon>Pentapetalae</taxon>
        <taxon>rosids</taxon>
        <taxon>fabids</taxon>
        <taxon>Rosales</taxon>
        <taxon>Rosaceae</taxon>
        <taxon>Rosoideae</taxon>
        <taxon>Rosoideae incertae sedis</taxon>
        <taxon>Rosa</taxon>
    </lineage>
</organism>
<dbReference type="OrthoDB" id="433124at2759"/>
<dbReference type="OMA" id="CTATTMI"/>
<comment type="caution">
    <text evidence="9">The sequence shown here is derived from an EMBL/GenBank/DDBJ whole genome shotgun (WGS) entry which is preliminary data.</text>
</comment>
<feature type="compositionally biased region" description="Basic and acidic residues" evidence="6">
    <location>
        <begin position="1"/>
        <end position="17"/>
    </location>
</feature>
<evidence type="ECO:0000256" key="5">
    <source>
        <dbReference type="PROSITE-ProRule" id="PRU01087"/>
    </source>
</evidence>
<evidence type="ECO:0000256" key="3">
    <source>
        <dbReference type="ARBA" id="ARBA00022989"/>
    </source>
</evidence>
<reference evidence="9 10" key="1">
    <citation type="journal article" date="2018" name="Nat. Genet.">
        <title>The Rosa genome provides new insights in the design of modern roses.</title>
        <authorList>
            <person name="Bendahmane M."/>
        </authorList>
    </citation>
    <scope>NUCLEOTIDE SEQUENCE [LARGE SCALE GENOMIC DNA]</scope>
    <source>
        <strain evidence="10">cv. Old Blush</strain>
    </source>
</reference>
<dbReference type="PANTHER" id="PTHR31204">
    <property type="entry name" value="SIGMA INTRACELLULAR RECEPTOR 2"/>
    <property type="match status" value="1"/>
</dbReference>
<feature type="transmembrane region" description="Helical" evidence="7">
    <location>
        <begin position="115"/>
        <end position="137"/>
    </location>
</feature>
<name>A0A2P6S2B5_ROSCH</name>
<dbReference type="Proteomes" id="UP000238479">
    <property type="component" value="Chromosome 2"/>
</dbReference>
<dbReference type="EMBL" id="PDCK01000040">
    <property type="protein sequence ID" value="PRQ52828.1"/>
    <property type="molecule type" value="Genomic_DNA"/>
</dbReference>
<keyword evidence="10" id="KW-1185">Reference proteome</keyword>
<evidence type="ECO:0000256" key="6">
    <source>
        <dbReference type="SAM" id="MobiDB-lite"/>
    </source>
</evidence>
<proteinExistence type="predicted"/>
<keyword evidence="4 5" id="KW-0472">Membrane</keyword>
<evidence type="ECO:0000313" key="9">
    <source>
        <dbReference type="EMBL" id="PRQ52828.1"/>
    </source>
</evidence>
<feature type="transmembrane region" description="Helical" evidence="7">
    <location>
        <begin position="177"/>
        <end position="197"/>
    </location>
</feature>
<accession>A0A2P6S2B5</accession>
<evidence type="ECO:0000256" key="7">
    <source>
        <dbReference type="SAM" id="Phobius"/>
    </source>
</evidence>
<dbReference type="STRING" id="74649.A0A2P6S2B5"/>
<feature type="region of interest" description="Disordered" evidence="6">
    <location>
        <begin position="1"/>
        <end position="41"/>
    </location>
</feature>
<feature type="domain" description="EXPERA" evidence="8">
    <location>
        <begin position="60"/>
        <end position="192"/>
    </location>
</feature>
<dbReference type="GO" id="GO:0005783">
    <property type="term" value="C:endoplasmic reticulum"/>
    <property type="evidence" value="ECO:0007669"/>
    <property type="project" value="TreeGrafter"/>
</dbReference>